<sequence length="201" mass="22927">MDKVRFVVLYDGEWSESGGKFKYQSGKSRLISVSRKTSYESLEDIIYGLDNVNPNEFSIKMKYLFNSPEVLAQFEVVNNDDVQMFLCENSVVKTRTSLCVTTERKTGIMPNTQGHDNERVDEDIANVLEADNPNGVGVDNIHERVFERVFSPNEFENVDVFSIWADNEDEIEVQSEQVHPSFVGFDMQGQRLQMACSCNKA</sequence>
<accession>A0AAD9XME5</accession>
<proteinExistence type="predicted"/>
<comment type="caution">
    <text evidence="1">The sequence shown here is derived from an EMBL/GenBank/DDBJ whole genome shotgun (WGS) entry which is preliminary data.</text>
</comment>
<protein>
    <submittedName>
        <fullName evidence="1">Uncharacterized protein</fullName>
    </submittedName>
</protein>
<name>A0AAD9XME5_9ROSI</name>
<gene>
    <name evidence="1" type="ORF">Ddye_000451</name>
</gene>
<dbReference type="AlphaFoldDB" id="A0AAD9XME5"/>
<dbReference type="EMBL" id="JANJYI010000001">
    <property type="protein sequence ID" value="KAK2661877.1"/>
    <property type="molecule type" value="Genomic_DNA"/>
</dbReference>
<keyword evidence="2" id="KW-1185">Reference proteome</keyword>
<dbReference type="Proteomes" id="UP001280121">
    <property type="component" value="Unassembled WGS sequence"/>
</dbReference>
<organism evidence="1 2">
    <name type="scientific">Dipteronia dyeriana</name>
    <dbReference type="NCBI Taxonomy" id="168575"/>
    <lineage>
        <taxon>Eukaryota</taxon>
        <taxon>Viridiplantae</taxon>
        <taxon>Streptophyta</taxon>
        <taxon>Embryophyta</taxon>
        <taxon>Tracheophyta</taxon>
        <taxon>Spermatophyta</taxon>
        <taxon>Magnoliopsida</taxon>
        <taxon>eudicotyledons</taxon>
        <taxon>Gunneridae</taxon>
        <taxon>Pentapetalae</taxon>
        <taxon>rosids</taxon>
        <taxon>malvids</taxon>
        <taxon>Sapindales</taxon>
        <taxon>Sapindaceae</taxon>
        <taxon>Hippocastanoideae</taxon>
        <taxon>Acereae</taxon>
        <taxon>Dipteronia</taxon>
    </lineage>
</organism>
<reference evidence="1" key="1">
    <citation type="journal article" date="2023" name="Plant J.">
        <title>Genome sequences and population genomics provide insights into the demographic history, inbreeding, and mutation load of two 'living fossil' tree species of Dipteronia.</title>
        <authorList>
            <person name="Feng Y."/>
            <person name="Comes H.P."/>
            <person name="Chen J."/>
            <person name="Zhu S."/>
            <person name="Lu R."/>
            <person name="Zhang X."/>
            <person name="Li P."/>
            <person name="Qiu J."/>
            <person name="Olsen K.M."/>
            <person name="Qiu Y."/>
        </authorList>
    </citation>
    <scope>NUCLEOTIDE SEQUENCE</scope>
    <source>
        <strain evidence="1">KIB01</strain>
    </source>
</reference>
<evidence type="ECO:0000313" key="1">
    <source>
        <dbReference type="EMBL" id="KAK2661877.1"/>
    </source>
</evidence>
<evidence type="ECO:0000313" key="2">
    <source>
        <dbReference type="Proteomes" id="UP001280121"/>
    </source>
</evidence>